<dbReference type="PRINTS" id="PR01217">
    <property type="entry name" value="PRICHEXTENSN"/>
</dbReference>
<dbReference type="AlphaFoldDB" id="A0A165PNM7"/>
<accession>A0A165PNM7</accession>
<gene>
    <name evidence="2" type="ORF">NEOLEDRAFT_1139614</name>
</gene>
<proteinExistence type="predicted"/>
<organism evidence="2 3">
    <name type="scientific">Neolentinus lepideus HHB14362 ss-1</name>
    <dbReference type="NCBI Taxonomy" id="1314782"/>
    <lineage>
        <taxon>Eukaryota</taxon>
        <taxon>Fungi</taxon>
        <taxon>Dikarya</taxon>
        <taxon>Basidiomycota</taxon>
        <taxon>Agaricomycotina</taxon>
        <taxon>Agaricomycetes</taxon>
        <taxon>Gloeophyllales</taxon>
        <taxon>Gloeophyllaceae</taxon>
        <taxon>Neolentinus</taxon>
    </lineage>
</organism>
<sequence>MSKYHLRPVSDTSPSASPSPPRDHSSPPSGSNTAKSSATLPSQPSSATSTISAIPSNPRPRRPLSPSSIRDVDLTSTGTMTPRVYPPPPTGHELMSLFPPPPPPFMESTSGYFQRQERAFFAQKGKEIICVRFELDLERDGMDAMDVDQEPEGKGKEKERYVQQVHLQPPRENPTIPRPWPAPQPQLGLRQSPPAPYPRPHLSRPSPRVATIPTTPSYTNGPPPNLHPPRAFAQEVTVLPVQSQQHATPPMQVQVAPVHSSPRQHGEPSHDDPDESWRRPIPHNERRRAGKHTKRVIVK</sequence>
<name>A0A165PNM7_9AGAM</name>
<feature type="region of interest" description="Disordered" evidence="1">
    <location>
        <begin position="137"/>
        <end position="299"/>
    </location>
</feature>
<reference evidence="2 3" key="1">
    <citation type="journal article" date="2016" name="Mol. Biol. Evol.">
        <title>Comparative Genomics of Early-Diverging Mushroom-Forming Fungi Provides Insights into the Origins of Lignocellulose Decay Capabilities.</title>
        <authorList>
            <person name="Nagy L.G."/>
            <person name="Riley R."/>
            <person name="Tritt A."/>
            <person name="Adam C."/>
            <person name="Daum C."/>
            <person name="Floudas D."/>
            <person name="Sun H."/>
            <person name="Yadav J.S."/>
            <person name="Pangilinan J."/>
            <person name="Larsson K.H."/>
            <person name="Matsuura K."/>
            <person name="Barry K."/>
            <person name="Labutti K."/>
            <person name="Kuo R."/>
            <person name="Ohm R.A."/>
            <person name="Bhattacharya S.S."/>
            <person name="Shirouzu T."/>
            <person name="Yoshinaga Y."/>
            <person name="Martin F.M."/>
            <person name="Grigoriev I.V."/>
            <person name="Hibbett D.S."/>
        </authorList>
    </citation>
    <scope>NUCLEOTIDE SEQUENCE [LARGE SCALE GENOMIC DNA]</scope>
    <source>
        <strain evidence="2 3">HHB14362 ss-1</strain>
    </source>
</reference>
<dbReference type="Proteomes" id="UP000076761">
    <property type="component" value="Unassembled WGS sequence"/>
</dbReference>
<feature type="region of interest" description="Disordered" evidence="1">
    <location>
        <begin position="1"/>
        <end position="109"/>
    </location>
</feature>
<dbReference type="EMBL" id="KV425608">
    <property type="protein sequence ID" value="KZT21292.1"/>
    <property type="molecule type" value="Genomic_DNA"/>
</dbReference>
<evidence type="ECO:0000256" key="1">
    <source>
        <dbReference type="SAM" id="MobiDB-lite"/>
    </source>
</evidence>
<dbReference type="InParanoid" id="A0A165PNM7"/>
<keyword evidence="3" id="KW-1185">Reference proteome</keyword>
<dbReference type="STRING" id="1314782.A0A165PNM7"/>
<feature type="compositionally biased region" description="Basic and acidic residues" evidence="1">
    <location>
        <begin position="151"/>
        <end position="161"/>
    </location>
</feature>
<protein>
    <submittedName>
        <fullName evidence="2">Uncharacterized protein</fullName>
    </submittedName>
</protein>
<feature type="compositionally biased region" description="Basic residues" evidence="1">
    <location>
        <begin position="285"/>
        <end position="299"/>
    </location>
</feature>
<feature type="compositionally biased region" description="Low complexity" evidence="1">
    <location>
        <begin position="44"/>
        <end position="56"/>
    </location>
</feature>
<evidence type="ECO:0000313" key="3">
    <source>
        <dbReference type="Proteomes" id="UP000076761"/>
    </source>
</evidence>
<evidence type="ECO:0000313" key="2">
    <source>
        <dbReference type="EMBL" id="KZT21292.1"/>
    </source>
</evidence>
<dbReference type="OrthoDB" id="3253810at2759"/>
<feature type="compositionally biased region" description="Polar residues" evidence="1">
    <location>
        <begin position="32"/>
        <end position="43"/>
    </location>
</feature>
<feature type="compositionally biased region" description="Basic and acidic residues" evidence="1">
    <location>
        <begin position="264"/>
        <end position="284"/>
    </location>
</feature>